<dbReference type="EMBL" id="CP015840">
    <property type="protein sequence ID" value="ANG66572.1"/>
    <property type="molecule type" value="Genomic_DNA"/>
</dbReference>
<evidence type="ECO:0000313" key="3">
    <source>
        <dbReference type="Proteomes" id="UP000019147"/>
    </source>
</evidence>
<evidence type="ECO:0000313" key="2">
    <source>
        <dbReference type="EMBL" id="ANG66572.1"/>
    </source>
</evidence>
<keyword evidence="1" id="KW-1133">Transmembrane helix</keyword>
<dbReference type="InterPro" id="IPR006974">
    <property type="entry name" value="DUF648"/>
</dbReference>
<gene>
    <name evidence="2" type="ORF">M787_004530</name>
</gene>
<dbReference type="Proteomes" id="UP000019147">
    <property type="component" value="Chromosome"/>
</dbReference>
<dbReference type="Pfam" id="PF04890">
    <property type="entry name" value="DUF648"/>
    <property type="match status" value="1"/>
</dbReference>
<dbReference type="GeneID" id="81478571"/>
<reference evidence="2 3" key="1">
    <citation type="journal article" date="2014" name="Syst. Appl. Microbiol.">
        <title>Evidence for the existence of two new members of the family Chlamydiaceae and proposal of Chlamydia avium sp. nov. and Chlamydia gallinacea sp. nov.</title>
        <authorList>
            <person name="Sachse K."/>
            <person name="Laroucau K."/>
            <person name="Riege K."/>
            <person name="Wehner S."/>
            <person name="Dilcher M."/>
            <person name="Creasy H.H."/>
            <person name="Weidmann M."/>
            <person name="Myers G."/>
            <person name="Vorimore F."/>
            <person name="Vicari N."/>
            <person name="Magnino S."/>
            <person name="Liebler-Tenorio E."/>
            <person name="Ruettger A."/>
            <person name="Bavoil P.M."/>
            <person name="Hufert F.T."/>
            <person name="Rossello-Mora R."/>
            <person name="Marz M."/>
        </authorList>
    </citation>
    <scope>NUCLEOTIDE SEQUENCE [LARGE SCALE GENOMIC DNA]</scope>
    <source>
        <strain evidence="2 3">08-1274/3</strain>
    </source>
</reference>
<sequence length="249" mass="28476">MSNFFAPITFSPSFSAFMQLQGIGVGLLEKIAYKVDNYFDMQGRQIRVVKEAASGSGVFCLEQFRIISTQEKILKILSYILLLPLIILLLAKIILRLILFFKYGAFLLLNKEILRDLLLFHNEEYYLSKLSPRVLKDIWSLHKEIRSGLTKGELQNRGIHLVLDFNLPNTVIVARLPTIIFRIEKYPGAIFSSFPSNSNNITHYLDSIRILETQKIFDGDSVIRCQSLPPIEGVDAQPFSLTVQSVFDW</sequence>
<dbReference type="OrthoDB" id="9959022at2"/>
<dbReference type="RefSeq" id="WP_021828392.1">
    <property type="nucleotide sequence ID" value="NZ_CP015840.1"/>
</dbReference>
<feature type="transmembrane region" description="Helical" evidence="1">
    <location>
        <begin position="76"/>
        <end position="101"/>
    </location>
</feature>
<dbReference type="KEGG" id="cgz:M787_004530"/>
<protein>
    <submittedName>
        <fullName evidence="2">Uncharacterized protein</fullName>
    </submittedName>
</protein>
<proteinExistence type="predicted"/>
<keyword evidence="1" id="KW-0472">Membrane</keyword>
<dbReference type="STRING" id="1143323.M787_004530"/>
<accession>A0A173E056</accession>
<dbReference type="AlphaFoldDB" id="A0A173E056"/>
<organism evidence="2 3">
    <name type="scientific">Chlamydia gallinacea 08-1274/3</name>
    <dbReference type="NCBI Taxonomy" id="1143323"/>
    <lineage>
        <taxon>Bacteria</taxon>
        <taxon>Pseudomonadati</taxon>
        <taxon>Chlamydiota</taxon>
        <taxon>Chlamydiia</taxon>
        <taxon>Chlamydiales</taxon>
        <taxon>Chlamydiaceae</taxon>
        <taxon>Chlamydia/Chlamydophila group</taxon>
        <taxon>Chlamydia</taxon>
    </lineage>
</organism>
<name>A0A173E056_9CHLA</name>
<keyword evidence="1" id="KW-0812">Transmembrane</keyword>
<evidence type="ECO:0000256" key="1">
    <source>
        <dbReference type="SAM" id="Phobius"/>
    </source>
</evidence>